<dbReference type="GO" id="GO:0009295">
    <property type="term" value="C:nucleoid"/>
    <property type="evidence" value="ECO:0007669"/>
    <property type="project" value="TreeGrafter"/>
</dbReference>
<dbReference type="EMBL" id="QGSZ01000071">
    <property type="protein sequence ID" value="RQX09162.1"/>
    <property type="molecule type" value="Genomic_DNA"/>
</dbReference>
<protein>
    <recommendedName>
        <fullName evidence="2 3">Single-stranded DNA-binding protein</fullName>
    </recommendedName>
</protein>
<dbReference type="InterPro" id="IPR011344">
    <property type="entry name" value="ssDNA-bd"/>
</dbReference>
<proteinExistence type="predicted"/>
<dbReference type="PANTHER" id="PTHR10302">
    <property type="entry name" value="SINGLE-STRANDED DNA-BINDING PROTEIN"/>
    <property type="match status" value="1"/>
</dbReference>
<evidence type="ECO:0000313" key="5">
    <source>
        <dbReference type="EMBL" id="RQX09162.1"/>
    </source>
</evidence>
<dbReference type="Proteomes" id="UP000282312">
    <property type="component" value="Unassembled WGS sequence"/>
</dbReference>
<organism evidence="5 6">
    <name type="scientific">Micromonospora inaquosa</name>
    <dbReference type="NCBI Taxonomy" id="2203716"/>
    <lineage>
        <taxon>Bacteria</taxon>
        <taxon>Bacillati</taxon>
        <taxon>Actinomycetota</taxon>
        <taxon>Actinomycetes</taxon>
        <taxon>Micromonosporales</taxon>
        <taxon>Micromonosporaceae</taxon>
        <taxon>Micromonospora</taxon>
    </lineage>
</organism>
<gene>
    <name evidence="5" type="ORF">DLJ59_01120</name>
</gene>
<evidence type="ECO:0000256" key="1">
    <source>
        <dbReference type="ARBA" id="ARBA00023125"/>
    </source>
</evidence>
<name>A0A3N9X874_9ACTN</name>
<evidence type="ECO:0000256" key="4">
    <source>
        <dbReference type="SAM" id="MobiDB-lite"/>
    </source>
</evidence>
<dbReference type="Gene3D" id="2.40.50.140">
    <property type="entry name" value="Nucleic acid-binding proteins"/>
    <property type="match status" value="1"/>
</dbReference>
<dbReference type="OrthoDB" id="4427276at2"/>
<dbReference type="AlphaFoldDB" id="A0A3N9X874"/>
<dbReference type="Pfam" id="PF00436">
    <property type="entry name" value="SSB"/>
    <property type="match status" value="1"/>
</dbReference>
<dbReference type="PROSITE" id="PS50935">
    <property type="entry name" value="SSB"/>
    <property type="match status" value="1"/>
</dbReference>
<dbReference type="NCBIfam" id="TIGR00621">
    <property type="entry name" value="ssb"/>
    <property type="match status" value="1"/>
</dbReference>
<accession>A0A3N9X874</accession>
<dbReference type="RefSeq" id="WP_124770654.1">
    <property type="nucleotide sequence ID" value="NZ_QGSZ01000071.1"/>
</dbReference>
<evidence type="ECO:0000256" key="3">
    <source>
        <dbReference type="RuleBase" id="RU000524"/>
    </source>
</evidence>
<keyword evidence="6" id="KW-1185">Reference proteome</keyword>
<evidence type="ECO:0000313" key="6">
    <source>
        <dbReference type="Proteomes" id="UP000282312"/>
    </source>
</evidence>
<comment type="caution">
    <text evidence="5">The sequence shown here is derived from an EMBL/GenBank/DDBJ whole genome shotgun (WGS) entry which is preliminary data.</text>
</comment>
<dbReference type="GO" id="GO:0006260">
    <property type="term" value="P:DNA replication"/>
    <property type="evidence" value="ECO:0007669"/>
    <property type="project" value="InterPro"/>
</dbReference>
<feature type="region of interest" description="Disordered" evidence="4">
    <location>
        <begin position="117"/>
        <end position="141"/>
    </location>
</feature>
<dbReference type="PANTHER" id="PTHR10302:SF27">
    <property type="entry name" value="SINGLE-STRANDED DNA-BINDING PROTEIN"/>
    <property type="match status" value="1"/>
</dbReference>
<keyword evidence="1 2" id="KW-0238">DNA-binding</keyword>
<reference evidence="5 6" key="1">
    <citation type="submission" date="2018-05" db="EMBL/GenBank/DDBJ databases">
        <title>Micromonospora from Atacama Desert.</title>
        <authorList>
            <person name="Carro L."/>
            <person name="Goodfellow M."/>
            <person name="Klenk H.-P."/>
        </authorList>
    </citation>
    <scope>NUCLEOTIDE SEQUENCE [LARGE SCALE GENOMIC DNA]</scope>
    <source>
        <strain evidence="5 6">LB39</strain>
    </source>
</reference>
<dbReference type="InterPro" id="IPR012340">
    <property type="entry name" value="NA-bd_OB-fold"/>
</dbReference>
<dbReference type="PIRSF" id="PIRSF002070">
    <property type="entry name" value="SSB"/>
    <property type="match status" value="1"/>
</dbReference>
<evidence type="ECO:0000256" key="2">
    <source>
        <dbReference type="PIRNR" id="PIRNR002070"/>
    </source>
</evidence>
<dbReference type="GO" id="GO:0003697">
    <property type="term" value="F:single-stranded DNA binding"/>
    <property type="evidence" value="ECO:0007669"/>
    <property type="project" value="InterPro"/>
</dbReference>
<dbReference type="InterPro" id="IPR000424">
    <property type="entry name" value="Primosome_PriB/ssb"/>
</dbReference>
<sequence length="141" mass="15546">MLFNLTFEGNLADEPELRVTPSGKAVCKLRVGHNTRRRSNGGEWTNGPTMWVTVTCWESLAERCAEHLRKGDTVIVEARDDLSVWAYQSPNSDKPAGQLQVTAGNVAVSMRFAGAQSARTAKAEQVEDPWAADNRELEPAF</sequence>
<dbReference type="CDD" id="cd04496">
    <property type="entry name" value="SSB_OBF"/>
    <property type="match status" value="1"/>
</dbReference>
<dbReference type="SUPFAM" id="SSF50249">
    <property type="entry name" value="Nucleic acid-binding proteins"/>
    <property type="match status" value="1"/>
</dbReference>